<reference evidence="5 7" key="1">
    <citation type="submission" date="2016-11" db="EMBL/GenBank/DDBJ databases">
        <authorList>
            <person name="Jaros S."/>
            <person name="Januszkiewicz K."/>
            <person name="Wedrychowicz H."/>
        </authorList>
    </citation>
    <scope>NUCLEOTIDE SEQUENCE [LARGE SCALE GENOMIC DNA]</scope>
    <source>
        <strain evidence="5 7">DSM 784</strain>
    </source>
</reference>
<dbReference type="InterPro" id="IPR041561">
    <property type="entry name" value="PglD_N"/>
</dbReference>
<dbReference type="Pfam" id="PF00132">
    <property type="entry name" value="Hexapep"/>
    <property type="match status" value="1"/>
</dbReference>
<name>A0A1K1MVD6_9BACT</name>
<dbReference type="Pfam" id="PF14602">
    <property type="entry name" value="Hexapep_2"/>
    <property type="match status" value="1"/>
</dbReference>
<accession>A0A1K1MVD6</accession>
<feature type="binding site" evidence="3">
    <location>
        <begin position="8"/>
        <end position="10"/>
    </location>
    <ligand>
        <name>substrate</name>
    </ligand>
</feature>
<protein>
    <submittedName>
        <fullName evidence="5 6">Acetyltransferase</fullName>
    </submittedName>
</protein>
<gene>
    <name evidence="5" type="ORF">SAMN05661012_00829</name>
    <name evidence="6" type="ORF">SR876_08035</name>
</gene>
<dbReference type="CDD" id="cd03360">
    <property type="entry name" value="LbH_AT_putative"/>
    <property type="match status" value="1"/>
</dbReference>
<dbReference type="EMBL" id="CP140154">
    <property type="protein sequence ID" value="WQG91446.1"/>
    <property type="molecule type" value="Genomic_DNA"/>
</dbReference>
<feature type="active site" description="Proton acceptor" evidence="2">
    <location>
        <position position="126"/>
    </location>
</feature>
<feature type="domain" description="PglD N-terminal" evidence="4">
    <location>
        <begin position="2"/>
        <end position="74"/>
    </location>
</feature>
<organism evidence="5 7">
    <name type="scientific">Chitinophaga sancti</name>
    <dbReference type="NCBI Taxonomy" id="1004"/>
    <lineage>
        <taxon>Bacteria</taxon>
        <taxon>Pseudomonadati</taxon>
        <taxon>Bacteroidota</taxon>
        <taxon>Chitinophagia</taxon>
        <taxon>Chitinophagales</taxon>
        <taxon>Chitinophagaceae</taxon>
        <taxon>Chitinophaga</taxon>
    </lineage>
</organism>
<dbReference type="GO" id="GO:0016740">
    <property type="term" value="F:transferase activity"/>
    <property type="evidence" value="ECO:0007669"/>
    <property type="project" value="UniProtKB-KW"/>
</dbReference>
<proteinExistence type="inferred from homology"/>
<feature type="site" description="Increases basicity of active site His" evidence="2">
    <location>
        <position position="127"/>
    </location>
</feature>
<sequence>MIYLYGASGHAKVILEILEHQGTKAAGLFDDNQELHSLWEYEVHRYAPEWNSKISGMLIALGNNNVRKLIAEKLNVPFIKGIHPGASVSGRAVLGDGSVVMAGVTINADAVIGRHCIINTNASVDHDCAIEDYVHISPNVAVCGGVTIGEGAHIGAGAVIKPGIVIGRWATIGAGCVVIRDVAENAVVIGNPGKEMTRQ</sequence>
<feature type="binding site" evidence="3">
    <location>
        <position position="62"/>
    </location>
    <ligand>
        <name>substrate</name>
    </ligand>
</feature>
<dbReference type="AlphaFoldDB" id="A0A1K1MVD6"/>
<evidence type="ECO:0000256" key="1">
    <source>
        <dbReference type="ARBA" id="ARBA00007274"/>
    </source>
</evidence>
<dbReference type="InterPro" id="IPR001451">
    <property type="entry name" value="Hexapep"/>
</dbReference>
<dbReference type="PANTHER" id="PTHR43300:SF7">
    <property type="entry name" value="UDP-N-ACETYLBACILLOSAMINE N-ACETYLTRANSFERASE"/>
    <property type="match status" value="1"/>
</dbReference>
<dbReference type="Gene3D" id="3.40.50.20">
    <property type="match status" value="1"/>
</dbReference>
<dbReference type="EMBL" id="FPIZ01000002">
    <property type="protein sequence ID" value="SFW25926.1"/>
    <property type="molecule type" value="Genomic_DNA"/>
</dbReference>
<dbReference type="InterPro" id="IPR050179">
    <property type="entry name" value="Trans_hexapeptide_repeat"/>
</dbReference>
<feature type="binding site" evidence="3">
    <location>
        <position position="135"/>
    </location>
    <ligand>
        <name>acetyl-CoA</name>
        <dbReference type="ChEBI" id="CHEBI:57288"/>
    </ligand>
</feature>
<dbReference type="RefSeq" id="WP_218163986.1">
    <property type="nucleotide sequence ID" value="NZ_CBHWAX010000020.1"/>
</dbReference>
<evidence type="ECO:0000313" key="6">
    <source>
        <dbReference type="EMBL" id="WQG91446.1"/>
    </source>
</evidence>
<comment type="similarity">
    <text evidence="1">Belongs to the transferase hexapeptide repeat family.</text>
</comment>
<dbReference type="Proteomes" id="UP001326715">
    <property type="component" value="Chromosome"/>
</dbReference>
<evidence type="ECO:0000259" key="4">
    <source>
        <dbReference type="Pfam" id="PF17836"/>
    </source>
</evidence>
<dbReference type="PANTHER" id="PTHR43300">
    <property type="entry name" value="ACETYLTRANSFERASE"/>
    <property type="match status" value="1"/>
</dbReference>
<dbReference type="SUPFAM" id="SSF51161">
    <property type="entry name" value="Trimeric LpxA-like enzymes"/>
    <property type="match status" value="1"/>
</dbReference>
<dbReference type="InterPro" id="IPR011004">
    <property type="entry name" value="Trimer_LpxA-like_sf"/>
</dbReference>
<keyword evidence="8" id="KW-1185">Reference proteome</keyword>
<dbReference type="Proteomes" id="UP000183788">
    <property type="component" value="Unassembled WGS sequence"/>
</dbReference>
<evidence type="ECO:0000313" key="5">
    <source>
        <dbReference type="EMBL" id="SFW25926.1"/>
    </source>
</evidence>
<evidence type="ECO:0000313" key="7">
    <source>
        <dbReference type="Proteomes" id="UP000183788"/>
    </source>
</evidence>
<dbReference type="NCBIfam" id="TIGR03570">
    <property type="entry name" value="NeuD_NnaD"/>
    <property type="match status" value="1"/>
</dbReference>
<evidence type="ECO:0000313" key="8">
    <source>
        <dbReference type="Proteomes" id="UP001326715"/>
    </source>
</evidence>
<dbReference type="Pfam" id="PF17836">
    <property type="entry name" value="PglD_N"/>
    <property type="match status" value="1"/>
</dbReference>
<keyword evidence="5" id="KW-0808">Transferase</keyword>
<evidence type="ECO:0000256" key="3">
    <source>
        <dbReference type="PIRSR" id="PIRSR620019-2"/>
    </source>
</evidence>
<dbReference type="Gene3D" id="2.160.10.10">
    <property type="entry name" value="Hexapeptide repeat proteins"/>
    <property type="match status" value="1"/>
</dbReference>
<reference evidence="6 8" key="2">
    <citation type="submission" date="2023-11" db="EMBL/GenBank/DDBJ databases">
        <title>MicrobeMod: A computational toolkit for identifying prokaryotic methylation and restriction-modification with nanopore sequencing.</title>
        <authorList>
            <person name="Crits-Christoph A."/>
            <person name="Kang S.C."/>
            <person name="Lee H."/>
            <person name="Ostrov N."/>
        </authorList>
    </citation>
    <scope>NUCLEOTIDE SEQUENCE [LARGE SCALE GENOMIC DNA]</scope>
    <source>
        <strain evidence="6 8">ATCC 23090</strain>
    </source>
</reference>
<dbReference type="STRING" id="1004.SAMN05661012_00829"/>
<evidence type="ECO:0000256" key="2">
    <source>
        <dbReference type="PIRSR" id="PIRSR620019-1"/>
    </source>
</evidence>
<dbReference type="InterPro" id="IPR020019">
    <property type="entry name" value="AcTrfase_PglD-like"/>
</dbReference>
<feature type="binding site" evidence="3">
    <location>
        <begin position="30"/>
        <end position="31"/>
    </location>
    <ligand>
        <name>substrate</name>
    </ligand>
</feature>